<sequence>MKVLHLVAGELTGGAARGAYWLHQGLRSLGVDSLVYTNSQITHGDTSVVSVSRSKKDKIISIARSQADQAFASFYRGRQSGMFSAGVMGADFTDSTECREADVVHLHWINGGFVDMKHLAKLRKPVVWTMRDMWPMTGGCHYAMGCEKFITGCGSCDQLGSTSDRDLSRFVLNRKRKYLPKSMKMIGISDWVSEQARQSLLFCDFDVRTIHNNVDANEFFPLDKPLARQLLGLNTEKKIILTGCTSAKDIYKGFGKYLEMLKHLDPAKYHLCFFGKLDQSIADGLGFDYTSFGYLHDSISLRLLYSAADVFIAPSLMEAFGKTLAEAMGCGTPVVCFDATGPKDIVTHQHDGYKAAPFEARGLAEGVEWVTGEADYPQLAANAREKIVSTFDSPVIARQYRALYEEMLA</sequence>
<organism evidence="2 3">
    <name type="scientific">Stutzerimonas stutzeri</name>
    <name type="common">Pseudomonas stutzeri</name>
    <dbReference type="NCBI Taxonomy" id="316"/>
    <lineage>
        <taxon>Bacteria</taxon>
        <taxon>Pseudomonadati</taxon>
        <taxon>Pseudomonadota</taxon>
        <taxon>Gammaproteobacteria</taxon>
        <taxon>Pseudomonadales</taxon>
        <taxon>Pseudomonadaceae</taxon>
        <taxon>Stutzerimonas</taxon>
    </lineage>
</organism>
<evidence type="ECO:0000259" key="1">
    <source>
        <dbReference type="Pfam" id="PF00534"/>
    </source>
</evidence>
<name>A0A0D9APN7_STUST</name>
<dbReference type="GO" id="GO:0016757">
    <property type="term" value="F:glycosyltransferase activity"/>
    <property type="evidence" value="ECO:0007669"/>
    <property type="project" value="InterPro"/>
</dbReference>
<dbReference type="CDD" id="cd03825">
    <property type="entry name" value="GT4_WcaC-like"/>
    <property type="match status" value="1"/>
</dbReference>
<accession>A0A0D9APN7</accession>
<reference evidence="2 3" key="1">
    <citation type="submission" date="2015-02" db="EMBL/GenBank/DDBJ databases">
        <title>Draft genome sequence of Pseudomonas stutzeri NT0128 isolated from wheat (Triticum turgidum) rhizosphere.</title>
        <authorList>
            <person name="Tovi N."/>
            <person name="Frenk S."/>
            <person name="Hadar Y."/>
            <person name="Minz D."/>
        </authorList>
    </citation>
    <scope>NUCLEOTIDE SEQUENCE [LARGE SCALE GENOMIC DNA]</scope>
    <source>
        <strain evidence="2 3">NT0128</strain>
    </source>
</reference>
<dbReference type="AlphaFoldDB" id="A0A0D9APN7"/>
<dbReference type="InterPro" id="IPR001296">
    <property type="entry name" value="Glyco_trans_1"/>
</dbReference>
<dbReference type="Proteomes" id="UP000032487">
    <property type="component" value="Unassembled WGS sequence"/>
</dbReference>
<dbReference type="OrthoDB" id="9802524at2"/>
<feature type="domain" description="Glycosyl transferase family 1" evidence="1">
    <location>
        <begin position="231"/>
        <end position="373"/>
    </location>
</feature>
<evidence type="ECO:0000313" key="2">
    <source>
        <dbReference type="EMBL" id="KJH82990.1"/>
    </source>
</evidence>
<dbReference type="PATRIC" id="fig|316.101.peg.262"/>
<protein>
    <submittedName>
        <fullName evidence="2">Glucosyltransferase</fullName>
    </submittedName>
</protein>
<comment type="caution">
    <text evidence="2">The sequence shown here is derived from an EMBL/GenBank/DDBJ whole genome shotgun (WGS) entry which is preliminary data.</text>
</comment>
<dbReference type="RefSeq" id="WP_045161228.1">
    <property type="nucleotide sequence ID" value="NZ_JYHV01000013.1"/>
</dbReference>
<dbReference type="PANTHER" id="PTHR12526">
    <property type="entry name" value="GLYCOSYLTRANSFERASE"/>
    <property type="match status" value="1"/>
</dbReference>
<dbReference type="PANTHER" id="PTHR12526:SF637">
    <property type="entry name" value="GLYCOSYLTRANSFERASE EPSF-RELATED"/>
    <property type="match status" value="1"/>
</dbReference>
<keyword evidence="2" id="KW-0808">Transferase</keyword>
<dbReference type="GO" id="GO:1901135">
    <property type="term" value="P:carbohydrate derivative metabolic process"/>
    <property type="evidence" value="ECO:0007669"/>
    <property type="project" value="UniProtKB-ARBA"/>
</dbReference>
<dbReference type="Gene3D" id="3.40.50.2000">
    <property type="entry name" value="Glycogen Phosphorylase B"/>
    <property type="match status" value="2"/>
</dbReference>
<dbReference type="Pfam" id="PF00534">
    <property type="entry name" value="Glycos_transf_1"/>
    <property type="match status" value="1"/>
</dbReference>
<gene>
    <name evidence="2" type="ORF">UF78_06350</name>
</gene>
<dbReference type="EMBL" id="JYHV01000013">
    <property type="protein sequence ID" value="KJH82990.1"/>
    <property type="molecule type" value="Genomic_DNA"/>
</dbReference>
<evidence type="ECO:0000313" key="3">
    <source>
        <dbReference type="Proteomes" id="UP000032487"/>
    </source>
</evidence>
<dbReference type="SUPFAM" id="SSF53756">
    <property type="entry name" value="UDP-Glycosyltransferase/glycogen phosphorylase"/>
    <property type="match status" value="1"/>
</dbReference>
<proteinExistence type="predicted"/>